<sequence length="96" mass="11130">MSIINIFRNYIEEHHPHLAWKDWKADVRVLPADDIRNEELKARIPNEFKGELKFWILFYDGGASNVVYLLQDKQGIENIGIGLLKEGELVKPISLV</sequence>
<dbReference type="AlphaFoldDB" id="A0A6M0P2B3"/>
<proteinExistence type="predicted"/>
<dbReference type="EMBL" id="JAAIWK010000001">
    <property type="protein sequence ID" value="NEY18567.1"/>
    <property type="molecule type" value="Genomic_DNA"/>
</dbReference>
<protein>
    <submittedName>
        <fullName evidence="1">Uncharacterized protein</fullName>
    </submittedName>
</protein>
<dbReference type="RefSeq" id="WP_163173021.1">
    <property type="nucleotide sequence ID" value="NZ_JAAIWK010000001.1"/>
</dbReference>
<evidence type="ECO:0000313" key="2">
    <source>
        <dbReference type="Proteomes" id="UP000476934"/>
    </source>
</evidence>
<keyword evidence="2" id="KW-1185">Reference proteome</keyword>
<evidence type="ECO:0000313" key="1">
    <source>
        <dbReference type="EMBL" id="NEY18567.1"/>
    </source>
</evidence>
<reference evidence="1 2" key="1">
    <citation type="submission" date="2020-03" db="EMBL/GenBank/DDBJ databases">
        <title>Bacillus aquiflavi sp. nov., isolated from yellow water of strong flavor Chinese baijiu in Yibin region of China.</title>
        <authorList>
            <person name="Xie J."/>
        </authorList>
    </citation>
    <scope>NUCLEOTIDE SEQUENCE [LARGE SCALE GENOMIC DNA]</scope>
    <source>
        <strain evidence="1 2">Gsoil 114</strain>
    </source>
</reference>
<name>A0A6M0P2B3_9BACI</name>
<gene>
    <name evidence="1" type="ORF">G4D61_01105</name>
</gene>
<comment type="caution">
    <text evidence="1">The sequence shown here is derived from an EMBL/GenBank/DDBJ whole genome shotgun (WGS) entry which is preliminary data.</text>
</comment>
<accession>A0A6M0P2B3</accession>
<organism evidence="1 2">
    <name type="scientific">Heyndrickxia ginsengihumi</name>
    <dbReference type="NCBI Taxonomy" id="363870"/>
    <lineage>
        <taxon>Bacteria</taxon>
        <taxon>Bacillati</taxon>
        <taxon>Bacillota</taxon>
        <taxon>Bacilli</taxon>
        <taxon>Bacillales</taxon>
        <taxon>Bacillaceae</taxon>
        <taxon>Heyndrickxia</taxon>
    </lineage>
</organism>
<dbReference type="Proteomes" id="UP000476934">
    <property type="component" value="Unassembled WGS sequence"/>
</dbReference>